<evidence type="ECO:0000259" key="2">
    <source>
        <dbReference type="Pfam" id="PF00668"/>
    </source>
</evidence>
<dbReference type="Pfam" id="PF00668">
    <property type="entry name" value="Condensation"/>
    <property type="match status" value="1"/>
</dbReference>
<dbReference type="InterPro" id="IPR020845">
    <property type="entry name" value="AMP-binding_CS"/>
</dbReference>
<sequence length="522" mass="57118">QIHVFLRSADSFQFVISFHHAVLDGWSRAALTTVLYNRYQQLLSGQALAPVTADWTYRDFVALEQSVIADPGAKAHFAGMLESIPEQQLPRIGQRREDTRGEDIDHGFHVVEALFEHSPGLIALAQKLGVPLQAVLLAGHYKVLSAFSGSTSAFTCVTHNGRPETDKADRGLGLFLNSLPLAIDVESGSWESLIRKAAACSAAAVPYRRYPMLNVQQDIGRTLESVTFNYTHFHVYNDMQEASGDQLQVLGSSGFERTNFDLQVDVARSVGDDMLRMALVYDTGAFDEALIRRIASYYLTAYERMLADPGAAHDGSPLLSQEELIELRDRRNATRKDYLREPIHHLFERQVARTPSAIAAICEGRSISYAELDERAGRLAAHLRQAGLETGERVGLCLRRSLEQLIGLLGVLKAGGSYVPLEPDLPSDRLAYMISDADVRRILVLSTGREGLPETEALIVSMDGAVSDADWLRSDEAPAVDAPAIRVDDIAYVLYTSGSTGVPKGVTVAHGALSNYLSHAAG</sequence>
<dbReference type="GO" id="GO:0009239">
    <property type="term" value="P:enterobactin biosynthetic process"/>
    <property type="evidence" value="ECO:0007669"/>
    <property type="project" value="TreeGrafter"/>
</dbReference>
<dbReference type="SUPFAM" id="SSF56801">
    <property type="entry name" value="Acetyl-CoA synthetase-like"/>
    <property type="match status" value="1"/>
</dbReference>
<organism evidence="3 4">
    <name type="scientific">Marilutibacter maris</name>
    <dbReference type="NCBI Taxonomy" id="1605891"/>
    <lineage>
        <taxon>Bacteria</taxon>
        <taxon>Pseudomonadati</taxon>
        <taxon>Pseudomonadota</taxon>
        <taxon>Gammaproteobacteria</taxon>
        <taxon>Lysobacterales</taxon>
        <taxon>Lysobacteraceae</taxon>
        <taxon>Marilutibacter</taxon>
    </lineage>
</organism>
<dbReference type="GO" id="GO:0047527">
    <property type="term" value="F:2,3-dihydroxybenzoate-serine ligase activity"/>
    <property type="evidence" value="ECO:0007669"/>
    <property type="project" value="TreeGrafter"/>
</dbReference>
<dbReference type="AlphaFoldDB" id="A0A508ATJ1"/>
<feature type="domain" description="Condensation" evidence="2">
    <location>
        <begin position="2"/>
        <end position="323"/>
    </location>
</feature>
<dbReference type="PANTHER" id="PTHR45527">
    <property type="entry name" value="NONRIBOSOMAL PEPTIDE SYNTHETASE"/>
    <property type="match status" value="1"/>
</dbReference>
<accession>A0A508ATJ1</accession>
<gene>
    <name evidence="3" type="ORF">FKV24_007075</name>
</gene>
<dbReference type="PRINTS" id="PR00154">
    <property type="entry name" value="AMPBINDING"/>
</dbReference>
<dbReference type="PROSITE" id="PS00455">
    <property type="entry name" value="AMP_BINDING"/>
    <property type="match status" value="1"/>
</dbReference>
<dbReference type="Gene3D" id="3.40.50.980">
    <property type="match status" value="2"/>
</dbReference>
<dbReference type="Pfam" id="PF00501">
    <property type="entry name" value="AMP-binding"/>
    <property type="match status" value="1"/>
</dbReference>
<feature type="non-terminal residue" evidence="3">
    <location>
        <position position="522"/>
    </location>
</feature>
<evidence type="ECO:0000259" key="1">
    <source>
        <dbReference type="Pfam" id="PF00501"/>
    </source>
</evidence>
<protein>
    <submittedName>
        <fullName evidence="3">AMP-binding protein</fullName>
    </submittedName>
</protein>
<dbReference type="PANTHER" id="PTHR45527:SF1">
    <property type="entry name" value="FATTY ACID SYNTHASE"/>
    <property type="match status" value="1"/>
</dbReference>
<evidence type="ECO:0000313" key="4">
    <source>
        <dbReference type="Proteomes" id="UP000320431"/>
    </source>
</evidence>
<dbReference type="Gene3D" id="3.30.559.10">
    <property type="entry name" value="Chloramphenicol acetyltransferase-like domain"/>
    <property type="match status" value="1"/>
</dbReference>
<feature type="non-terminal residue" evidence="3">
    <location>
        <position position="1"/>
    </location>
</feature>
<dbReference type="SUPFAM" id="SSF52777">
    <property type="entry name" value="CoA-dependent acyltransferases"/>
    <property type="match status" value="2"/>
</dbReference>
<dbReference type="FunFam" id="3.40.50.980:FF:000001">
    <property type="entry name" value="Non-ribosomal peptide synthetase"/>
    <property type="match status" value="1"/>
</dbReference>
<dbReference type="InterPro" id="IPR000873">
    <property type="entry name" value="AMP-dep_synth/lig_dom"/>
</dbReference>
<dbReference type="EMBL" id="VICD02000104">
    <property type="protein sequence ID" value="KAB8192907.1"/>
    <property type="molecule type" value="Genomic_DNA"/>
</dbReference>
<dbReference type="InterPro" id="IPR023213">
    <property type="entry name" value="CAT-like_dom_sf"/>
</dbReference>
<dbReference type="Gene3D" id="3.30.559.30">
    <property type="entry name" value="Nonribosomal peptide synthetase, condensation domain"/>
    <property type="match status" value="1"/>
</dbReference>
<proteinExistence type="predicted"/>
<reference evidence="3 4" key="1">
    <citation type="submission" date="2019-10" db="EMBL/GenBank/DDBJ databases">
        <title>Lysobacter alkalisoli sp. nov., isolated from saline-alkaline soil.</title>
        <authorList>
            <person name="Sun J.-Q."/>
        </authorList>
    </citation>
    <scope>NUCLEOTIDE SEQUENCE [LARGE SCALE GENOMIC DNA]</scope>
    <source>
        <strain evidence="3 4">KCTC 42381</strain>
    </source>
</reference>
<dbReference type="GO" id="GO:0031177">
    <property type="term" value="F:phosphopantetheine binding"/>
    <property type="evidence" value="ECO:0007669"/>
    <property type="project" value="TreeGrafter"/>
</dbReference>
<evidence type="ECO:0000313" key="3">
    <source>
        <dbReference type="EMBL" id="KAB8192907.1"/>
    </source>
</evidence>
<feature type="domain" description="AMP-dependent synthetase/ligase" evidence="1">
    <location>
        <begin position="347"/>
        <end position="517"/>
    </location>
</feature>
<comment type="caution">
    <text evidence="3">The sequence shown here is derived from an EMBL/GenBank/DDBJ whole genome shotgun (WGS) entry which is preliminary data.</text>
</comment>
<dbReference type="RefSeq" id="WP_141481878.1">
    <property type="nucleotide sequence ID" value="NZ_VICD02000104.1"/>
</dbReference>
<name>A0A508ATJ1_9GAMM</name>
<dbReference type="Proteomes" id="UP000320431">
    <property type="component" value="Unassembled WGS sequence"/>
</dbReference>
<dbReference type="GO" id="GO:0043041">
    <property type="term" value="P:amino acid activation for nonribosomal peptide biosynthetic process"/>
    <property type="evidence" value="ECO:0007669"/>
    <property type="project" value="TreeGrafter"/>
</dbReference>
<dbReference type="InterPro" id="IPR020459">
    <property type="entry name" value="AMP-binding"/>
</dbReference>
<dbReference type="InterPro" id="IPR001242">
    <property type="entry name" value="Condensation_dom"/>
</dbReference>
<dbReference type="GO" id="GO:0009366">
    <property type="term" value="C:enterobactin synthetase complex"/>
    <property type="evidence" value="ECO:0007669"/>
    <property type="project" value="TreeGrafter"/>
</dbReference>
<dbReference type="GO" id="GO:0005829">
    <property type="term" value="C:cytosol"/>
    <property type="evidence" value="ECO:0007669"/>
    <property type="project" value="TreeGrafter"/>
</dbReference>